<dbReference type="EMBL" id="JAFJZO010000025">
    <property type="protein sequence ID" value="KAG5502811.1"/>
    <property type="molecule type" value="Genomic_DNA"/>
</dbReference>
<gene>
    <name evidence="2" type="ORF">JKF63_04579</name>
</gene>
<accession>A0A836IPT1</accession>
<keyword evidence="3" id="KW-1185">Reference proteome</keyword>
<sequence length="321" mass="34101">MADRSEMESMLLSAPIGDVSGSLVSVLCVEATKKTQKVIDEALSAGDDHGNRSSAAAGALCRLPGTQLRISPYTTIDTIRSFLQEQETGASLSLEDHFAGADATQLKKKKNNKSLANAHFFAVGMPSSSSEVAEAFLPLQNTTTLHDVMVSGHTLRLSDVANADASEQTVLLVYTSESEYGVDGEDLLLCAICAACCACLVGLCATGASKAASKKNKFNEQQQQQQYNSNMNSTLPNQNYYGGNVPGAPQYSYGAPPQQYPVSYPVAQPAYYNYSGDPRYAQPSASAAPPAPYYYTQPPNQQQGPPHVNNYVAPASGPPPL</sequence>
<feature type="compositionally biased region" description="Low complexity" evidence="1">
    <location>
        <begin position="281"/>
        <end position="306"/>
    </location>
</feature>
<dbReference type="RefSeq" id="XP_067756583.1">
    <property type="nucleotide sequence ID" value="XM_067900562.1"/>
</dbReference>
<organism evidence="2 3">
    <name type="scientific">Porcisia hertigi</name>
    <dbReference type="NCBI Taxonomy" id="2761500"/>
    <lineage>
        <taxon>Eukaryota</taxon>
        <taxon>Discoba</taxon>
        <taxon>Euglenozoa</taxon>
        <taxon>Kinetoplastea</taxon>
        <taxon>Metakinetoplastina</taxon>
        <taxon>Trypanosomatida</taxon>
        <taxon>Trypanosomatidae</taxon>
        <taxon>Leishmaniinae</taxon>
        <taxon>Porcisia</taxon>
    </lineage>
</organism>
<evidence type="ECO:0000313" key="2">
    <source>
        <dbReference type="EMBL" id="KAG5502811.1"/>
    </source>
</evidence>
<evidence type="ECO:0000256" key="1">
    <source>
        <dbReference type="SAM" id="MobiDB-lite"/>
    </source>
</evidence>
<dbReference type="AlphaFoldDB" id="A0A836IPT1"/>
<dbReference type="KEGG" id="phet:94290639"/>
<proteinExistence type="predicted"/>
<reference evidence="2 3" key="1">
    <citation type="submission" date="2021-02" db="EMBL/GenBank/DDBJ databases">
        <title>Porcisia hertigi Genome sequencing and assembly.</title>
        <authorList>
            <person name="Almutairi H."/>
            <person name="Gatherer D."/>
        </authorList>
    </citation>
    <scope>NUCLEOTIDE SEQUENCE [LARGE SCALE GENOMIC DNA]</scope>
    <source>
        <strain evidence="2 3">C119</strain>
    </source>
</reference>
<dbReference type="GeneID" id="94290639"/>
<dbReference type="OrthoDB" id="265687at2759"/>
<dbReference type="Proteomes" id="UP000674318">
    <property type="component" value="Unassembled WGS sequence"/>
</dbReference>
<evidence type="ECO:0000313" key="3">
    <source>
        <dbReference type="Proteomes" id="UP000674318"/>
    </source>
</evidence>
<feature type="region of interest" description="Disordered" evidence="1">
    <location>
        <begin position="281"/>
        <end position="321"/>
    </location>
</feature>
<protein>
    <submittedName>
        <fullName evidence="2">Uncharacterized protein</fullName>
    </submittedName>
</protein>
<comment type="caution">
    <text evidence="2">The sequence shown here is derived from an EMBL/GenBank/DDBJ whole genome shotgun (WGS) entry which is preliminary data.</text>
</comment>
<name>A0A836IPT1_9TRYP</name>